<feature type="compositionally biased region" description="Acidic residues" evidence="8">
    <location>
        <begin position="1"/>
        <end position="19"/>
    </location>
</feature>
<proteinExistence type="inferred from homology"/>
<dbReference type="Pfam" id="PF00120">
    <property type="entry name" value="Gln-synt_C"/>
    <property type="match status" value="1"/>
</dbReference>
<reference evidence="11" key="1">
    <citation type="submission" date="2021-02" db="EMBL/GenBank/DDBJ databases">
        <authorList>
            <person name="Dougan E. K."/>
            <person name="Rhodes N."/>
            <person name="Thang M."/>
            <person name="Chan C."/>
        </authorList>
    </citation>
    <scope>NUCLEOTIDE SEQUENCE</scope>
</reference>
<keyword evidence="9" id="KW-0472">Membrane</keyword>
<protein>
    <recommendedName>
        <fullName evidence="4">Lengsin</fullName>
    </recommendedName>
    <alternativeName>
        <fullName evidence="5">Glutamate-ammonia ligase domain-containing protein 1</fullName>
    </alternativeName>
</protein>
<dbReference type="GO" id="GO:0016020">
    <property type="term" value="C:membrane"/>
    <property type="evidence" value="ECO:0007669"/>
    <property type="project" value="TreeGrafter"/>
</dbReference>
<comment type="similarity">
    <text evidence="1 6 7">Belongs to the glutamine synthetase family.</text>
</comment>
<name>A0A813GE60_POLGL</name>
<evidence type="ECO:0000256" key="6">
    <source>
        <dbReference type="PROSITE-ProRule" id="PRU01331"/>
    </source>
</evidence>
<evidence type="ECO:0000256" key="3">
    <source>
        <dbReference type="ARBA" id="ARBA00038790"/>
    </source>
</evidence>
<evidence type="ECO:0000259" key="10">
    <source>
        <dbReference type="PROSITE" id="PS51987"/>
    </source>
</evidence>
<dbReference type="InterPro" id="IPR008146">
    <property type="entry name" value="Gln_synth_cat_dom"/>
</dbReference>
<feature type="transmembrane region" description="Helical" evidence="9">
    <location>
        <begin position="35"/>
        <end position="54"/>
    </location>
</feature>
<dbReference type="InterPro" id="IPR014746">
    <property type="entry name" value="Gln_synth/guanido_kin_cat_dom"/>
</dbReference>
<dbReference type="PANTHER" id="PTHR43407">
    <property type="entry name" value="GLUTAMINE SYNTHETASE"/>
    <property type="match status" value="1"/>
</dbReference>
<evidence type="ECO:0000313" key="11">
    <source>
        <dbReference type="EMBL" id="CAE8623326.1"/>
    </source>
</evidence>
<organism evidence="11 12">
    <name type="scientific">Polarella glacialis</name>
    <name type="common">Dinoflagellate</name>
    <dbReference type="NCBI Taxonomy" id="89957"/>
    <lineage>
        <taxon>Eukaryota</taxon>
        <taxon>Sar</taxon>
        <taxon>Alveolata</taxon>
        <taxon>Dinophyceae</taxon>
        <taxon>Suessiales</taxon>
        <taxon>Suessiaceae</taxon>
        <taxon>Polarella</taxon>
    </lineage>
</organism>
<dbReference type="Proteomes" id="UP000654075">
    <property type="component" value="Unassembled WGS sequence"/>
</dbReference>
<keyword evidence="9" id="KW-0812">Transmembrane</keyword>
<dbReference type="SUPFAM" id="SSF55931">
    <property type="entry name" value="Glutamine synthetase/guanido kinase"/>
    <property type="match status" value="1"/>
</dbReference>
<dbReference type="Gene3D" id="3.30.590.10">
    <property type="entry name" value="Glutamine synthetase/guanido kinase, catalytic domain"/>
    <property type="match status" value="1"/>
</dbReference>
<dbReference type="PROSITE" id="PS51987">
    <property type="entry name" value="GS_CATALYTIC"/>
    <property type="match status" value="1"/>
</dbReference>
<accession>A0A813GE60</accession>
<feature type="compositionally biased region" description="Pro residues" evidence="8">
    <location>
        <begin position="427"/>
        <end position="445"/>
    </location>
</feature>
<gene>
    <name evidence="11" type="ORF">PGLA1383_LOCUS40612</name>
</gene>
<evidence type="ECO:0000313" key="12">
    <source>
        <dbReference type="Proteomes" id="UP000654075"/>
    </source>
</evidence>
<dbReference type="PANTHER" id="PTHR43407:SF1">
    <property type="entry name" value="LENGSIN"/>
    <property type="match status" value="1"/>
</dbReference>
<evidence type="ECO:0000256" key="8">
    <source>
        <dbReference type="SAM" id="MobiDB-lite"/>
    </source>
</evidence>
<dbReference type="GO" id="GO:0005737">
    <property type="term" value="C:cytoplasm"/>
    <property type="evidence" value="ECO:0007669"/>
    <property type="project" value="TreeGrafter"/>
</dbReference>
<evidence type="ECO:0000256" key="5">
    <source>
        <dbReference type="ARBA" id="ARBA00042675"/>
    </source>
</evidence>
<evidence type="ECO:0000256" key="4">
    <source>
        <dbReference type="ARBA" id="ARBA00039404"/>
    </source>
</evidence>
<feature type="region of interest" description="Disordered" evidence="8">
    <location>
        <begin position="1"/>
        <end position="23"/>
    </location>
</feature>
<dbReference type="OrthoDB" id="77835at2759"/>
<evidence type="ECO:0000256" key="7">
    <source>
        <dbReference type="RuleBase" id="RU000384"/>
    </source>
</evidence>
<keyword evidence="9" id="KW-1133">Transmembrane helix</keyword>
<evidence type="ECO:0000256" key="2">
    <source>
        <dbReference type="ARBA" id="ARBA00037583"/>
    </source>
</evidence>
<comment type="caution">
    <text evidence="11">The sequence shown here is derived from an EMBL/GenBank/DDBJ whole genome shotgun (WGS) entry which is preliminary data.</text>
</comment>
<comment type="subunit">
    <text evidence="3">Dodecamer. Interacts with BFSP2 and VIM.</text>
</comment>
<dbReference type="EMBL" id="CAJNNV010028149">
    <property type="protein sequence ID" value="CAE8623326.1"/>
    <property type="molecule type" value="Genomic_DNA"/>
</dbReference>
<evidence type="ECO:0000256" key="9">
    <source>
        <dbReference type="SAM" id="Phobius"/>
    </source>
</evidence>
<dbReference type="SMART" id="SM01230">
    <property type="entry name" value="Gln-synt_C"/>
    <property type="match status" value="1"/>
</dbReference>
<feature type="domain" description="GS catalytic" evidence="10">
    <location>
        <begin position="784"/>
        <end position="1148"/>
    </location>
</feature>
<keyword evidence="12" id="KW-1185">Reference proteome</keyword>
<evidence type="ECO:0000256" key="1">
    <source>
        <dbReference type="ARBA" id="ARBA00009897"/>
    </source>
</evidence>
<dbReference type="GO" id="GO:0004356">
    <property type="term" value="F:glutamine synthetase activity"/>
    <property type="evidence" value="ECO:0007669"/>
    <property type="project" value="InterPro"/>
</dbReference>
<dbReference type="AlphaFoldDB" id="A0A813GE60"/>
<sequence length="1148" mass="125816">MRVSESDNEAELLSSEDSEEHLGVQAESRTGRFRVPLGAALLVSCLAAFAYLGGQPLQHLKSNINFLQGKESHTVYTYSTPVVTHSNGSSWSWSSSSSKAAPAAKSVACSPGSCLSRASWQDTQAAMWAYYEDSKTSMNAVLQKAFKDGYSWNDLWWRIQKDWGKLPAAVKNKYLAQQAGGKQAGYLQAMWSTKGQLYAESQKRASERAEEQAKIEGGKWVFYQSREQQINAVLKSAFRDGYSWNDLWWRVGQDWSALDASDQGSFVNQFVGSRSEFVSAMNNDKWRLIAEERQHKAARAAKDAAEQQSWMESVCDYTSAEGISRSGAQPSCYGSVDAAAEALRAFLNSQPRGDSCSPPRHKVLDKCVCAAGEDWTGRDCVPARRAGFMTFYMYRAQDGACYDTSNVGMADLSGIMTYTHSMLHSVPQPPGKPAPPPSEDAPPPPQYAEYQACDSANMKPLSITRITRWLVTMKITHHAIFSGKKFSDYVAFDSGRCTVPGCSERWESSSYQVGCQGMQMPGYEYTPESCTGAAQGHWYSLPGACPDEVLGCKSHECIHHMPGGDCNGHGSSDSNCFYTTHYAGEISLKQMEHFATAPEVRGPFKPGSFWDRAGDLNFGKWRMRAVTDFFKKTYPFLPAALPQPSSGERVFERKPVEDALIPLFISIHQLPANEYADFVGHIPDSPIREYIRFEIVDFNCKALSKTVPGRHRESSVFMYAGALSTGANQEVLVIPEEILAAGCPNTKLVPDWSTEQVLPWACRPEKGIRVKRVYCEQANLEVVPRTICRRMLKELGAFDGQGLQMLVGGELEFVLAKPEGPSDSETWVPLFNGPEIFTTLQNCKAMDFCYEVEHQMQSVGVDVQTINAEHGVGQVEITFVPKFGIEAADMTATFRTGTKEIAQSQGLRATFMAKPFGVKGSGNGGHLNFSIWHPGPQKTTATAGGAQDALSRVTAGFENALHAADDAGGLSAMARCFLAGILAHGPALEAICSPTPPCYCRHGNFAPVVADWGFDDRSACVRVKSDPTGAAGSCYMEFRMPSASANPYLVIAAVVASGMDGLQKGLQLPPARQTKEQGALPLPSSLCEALAALEADAYLVSKLGQDFVRWFVGVKRGEMAKLEERLQGTQRSDADISAAWQHMYMEFV</sequence>
<feature type="region of interest" description="Disordered" evidence="8">
    <location>
        <begin position="424"/>
        <end position="445"/>
    </location>
</feature>
<comment type="function">
    <text evidence="2">May act as a component of the cytoskeleton or as a chaperone for the reorganization of intermediate filament proteins during terminal differentiation in the lens. Does not seem to have enzymatic activity.</text>
</comment>